<reference evidence="11 12" key="2">
    <citation type="journal article" date="2020" name="MBio">
        <title>Isolation and Molecular Analysis of a Novel Neorickettsia Species That Causes Potomac Horse Fever.</title>
        <authorList>
            <person name="Teymournejad O."/>
            <person name="Lin M."/>
            <person name="Bekebrede H."/>
            <person name="Kamr A."/>
            <person name="Toribio R.E."/>
            <person name="Arroyo L.G."/>
            <person name="Baird J.D."/>
            <person name="Rikihisa Y."/>
        </authorList>
    </citation>
    <scope>NUCLEOTIDE SEQUENCE [LARGE SCALE GENOMIC DNA]</scope>
    <source>
        <strain evidence="11 12">Fin17</strain>
    </source>
</reference>
<sequence>MKKFFSSTSISKKCIFGLIFALCVLYPFAFYFVFSSPIDQLHGNLVRIMYIHVPAAWLGVGLYCVIGLLNLLYLSFSISRLGVIAYALAPIGIVFSLICLITGSLWGKPIWGAFWVWDARLTSMLVLFFLYLGYYILWDYKEYNIKLAAILNLVGLANIPVIKLSVYLWATLHQKSSFIRSGGISIHASMLMPLLLMFLASFVLTLVLWYFNARAVLSLKKIEKLLLYEKPTE</sequence>
<feature type="transmembrane region" description="Helical" evidence="9">
    <location>
        <begin position="83"/>
        <end position="107"/>
    </location>
</feature>
<evidence type="ECO:0000313" key="11">
    <source>
        <dbReference type="EMBL" id="QHD65229.1"/>
    </source>
</evidence>
<evidence type="ECO:0000256" key="8">
    <source>
        <dbReference type="ARBA" id="ARBA00023136"/>
    </source>
</evidence>
<dbReference type="AlphaFoldDB" id="A0A6P1G9S2"/>
<evidence type="ECO:0000256" key="9">
    <source>
        <dbReference type="SAM" id="Phobius"/>
    </source>
</evidence>
<dbReference type="PRINTS" id="PR01386">
    <property type="entry name" value="CCMCBIOGNSIS"/>
</dbReference>
<evidence type="ECO:0000256" key="3">
    <source>
        <dbReference type="ARBA" id="ARBA00005840"/>
    </source>
</evidence>
<evidence type="ECO:0000256" key="5">
    <source>
        <dbReference type="ARBA" id="ARBA00022692"/>
    </source>
</evidence>
<dbReference type="GO" id="GO:0020037">
    <property type="term" value="F:heme binding"/>
    <property type="evidence" value="ECO:0007669"/>
    <property type="project" value="InterPro"/>
</dbReference>
<gene>
    <name evidence="11" type="ORF">GP480_02050</name>
</gene>
<dbReference type="EMBL" id="CP047224">
    <property type="protein sequence ID" value="QHD65229.1"/>
    <property type="molecule type" value="Genomic_DNA"/>
</dbReference>
<dbReference type="GO" id="GO:0015232">
    <property type="term" value="F:heme transmembrane transporter activity"/>
    <property type="evidence" value="ECO:0007669"/>
    <property type="project" value="InterPro"/>
</dbReference>
<keyword evidence="5 9" id="KW-0812">Transmembrane</keyword>
<dbReference type="RefSeq" id="WP_160095429.1">
    <property type="nucleotide sequence ID" value="NZ_CP047224.1"/>
</dbReference>
<feature type="transmembrane region" description="Helical" evidence="9">
    <location>
        <begin position="54"/>
        <end position="76"/>
    </location>
</feature>
<dbReference type="InterPro" id="IPR003557">
    <property type="entry name" value="Cyt_c_biogenesis_CcmC"/>
</dbReference>
<dbReference type="PANTHER" id="PTHR30071">
    <property type="entry name" value="HEME EXPORTER PROTEIN C"/>
    <property type="match status" value="1"/>
</dbReference>
<reference evidence="11 12" key="1">
    <citation type="journal article" date="2020" name="MBio">
        <title>Erratum for Teymournejad et al., 'Isolation and Molecular Analysis of a Novel Neorickettsia Species That Causes Potomac Horse Fever'.</title>
        <authorList>
            <person name="Teymournejad O."/>
            <person name="Lin M."/>
            <person name="Bekebrede H."/>
            <person name="Kamr A."/>
            <person name="Toribio R.E."/>
            <person name="Arroyo L.G."/>
            <person name="Baird J.D."/>
            <person name="Rikihisa Y."/>
        </authorList>
    </citation>
    <scope>NUCLEOTIDE SEQUENCE [LARGE SCALE GENOMIC DNA]</scope>
    <source>
        <strain evidence="11 12">Fin17</strain>
    </source>
</reference>
<feature type="transmembrane region" description="Helical" evidence="9">
    <location>
        <begin position="119"/>
        <end position="137"/>
    </location>
</feature>
<keyword evidence="7 9" id="KW-1133">Transmembrane helix</keyword>
<feature type="transmembrane region" description="Helical" evidence="9">
    <location>
        <begin position="149"/>
        <end position="170"/>
    </location>
</feature>
<accession>A0A6P1G9S2</accession>
<evidence type="ECO:0000256" key="2">
    <source>
        <dbReference type="ARBA" id="ARBA00004141"/>
    </source>
</evidence>
<comment type="function">
    <text evidence="1">Required for the export of heme to the periplasm for the biogenesis of c-type cytochromes.</text>
</comment>
<dbReference type="Pfam" id="PF01578">
    <property type="entry name" value="Cytochrom_C_asm"/>
    <property type="match status" value="1"/>
</dbReference>
<protein>
    <recommendedName>
        <fullName evidence="4">Heme exporter protein C</fullName>
    </recommendedName>
</protein>
<dbReference type="GO" id="GO:0005886">
    <property type="term" value="C:plasma membrane"/>
    <property type="evidence" value="ECO:0007669"/>
    <property type="project" value="TreeGrafter"/>
</dbReference>
<dbReference type="InterPro" id="IPR045062">
    <property type="entry name" value="Cyt_c_biogenesis_CcsA/CcmC"/>
</dbReference>
<feature type="transmembrane region" description="Helical" evidence="9">
    <location>
        <begin position="14"/>
        <end position="34"/>
    </location>
</feature>
<dbReference type="PANTHER" id="PTHR30071:SF1">
    <property type="entry name" value="CYTOCHROME B_B6 PROTEIN-RELATED"/>
    <property type="match status" value="1"/>
</dbReference>
<evidence type="ECO:0000256" key="7">
    <source>
        <dbReference type="ARBA" id="ARBA00022989"/>
    </source>
</evidence>
<dbReference type="Proteomes" id="UP000464912">
    <property type="component" value="Chromosome"/>
</dbReference>
<comment type="subcellular location">
    <subcellularLocation>
        <location evidence="2">Membrane</location>
        <topology evidence="2">Multi-pass membrane protein</topology>
    </subcellularLocation>
</comment>
<keyword evidence="12" id="KW-1185">Reference proteome</keyword>
<organism evidence="11 12">
    <name type="scientific">Neorickettsia findlayensis</name>
    <dbReference type="NCBI Taxonomy" id="2686014"/>
    <lineage>
        <taxon>Bacteria</taxon>
        <taxon>Pseudomonadati</taxon>
        <taxon>Pseudomonadota</taxon>
        <taxon>Alphaproteobacteria</taxon>
        <taxon>Rickettsiales</taxon>
        <taxon>Anaplasmataceae</taxon>
        <taxon>Neorickettsia</taxon>
    </lineage>
</organism>
<evidence type="ECO:0000313" key="12">
    <source>
        <dbReference type="Proteomes" id="UP000464912"/>
    </source>
</evidence>
<keyword evidence="6" id="KW-0201">Cytochrome c-type biogenesis</keyword>
<feature type="transmembrane region" description="Helical" evidence="9">
    <location>
        <begin position="190"/>
        <end position="211"/>
    </location>
</feature>
<evidence type="ECO:0000256" key="4">
    <source>
        <dbReference type="ARBA" id="ARBA00016463"/>
    </source>
</evidence>
<keyword evidence="8 9" id="KW-0472">Membrane</keyword>
<dbReference type="InterPro" id="IPR002541">
    <property type="entry name" value="Cyt_c_assembly"/>
</dbReference>
<dbReference type="KEGG" id="nef:GP480_02050"/>
<dbReference type="GO" id="GO:0017004">
    <property type="term" value="P:cytochrome complex assembly"/>
    <property type="evidence" value="ECO:0007669"/>
    <property type="project" value="UniProtKB-KW"/>
</dbReference>
<evidence type="ECO:0000256" key="1">
    <source>
        <dbReference type="ARBA" id="ARBA00002442"/>
    </source>
</evidence>
<evidence type="ECO:0000256" key="6">
    <source>
        <dbReference type="ARBA" id="ARBA00022748"/>
    </source>
</evidence>
<feature type="domain" description="Cytochrome c assembly protein" evidence="10">
    <location>
        <begin position="15"/>
        <end position="173"/>
    </location>
</feature>
<evidence type="ECO:0000259" key="10">
    <source>
        <dbReference type="Pfam" id="PF01578"/>
    </source>
</evidence>
<comment type="similarity">
    <text evidence="3">Belongs to the CcmC/CycZ/HelC family.</text>
</comment>
<name>A0A6P1G9S2_9RICK</name>
<proteinExistence type="inferred from homology"/>